<comment type="cofactor">
    <cofactor evidence="1">
        <name>heme</name>
        <dbReference type="ChEBI" id="CHEBI:30413"/>
    </cofactor>
</comment>
<dbReference type="EMBL" id="JABSTU010000008">
    <property type="protein sequence ID" value="KAH8022811.1"/>
    <property type="molecule type" value="Genomic_DNA"/>
</dbReference>
<evidence type="ECO:0000256" key="7">
    <source>
        <dbReference type="ARBA" id="ARBA00023033"/>
    </source>
</evidence>
<evidence type="ECO:0000256" key="2">
    <source>
        <dbReference type="ARBA" id="ARBA00010617"/>
    </source>
</evidence>
<evidence type="ECO:0000313" key="9">
    <source>
        <dbReference type="Proteomes" id="UP000821866"/>
    </source>
</evidence>
<dbReference type="GO" id="GO:0016705">
    <property type="term" value="F:oxidoreductase activity, acting on paired donors, with incorporation or reduction of molecular oxygen"/>
    <property type="evidence" value="ECO:0007669"/>
    <property type="project" value="InterPro"/>
</dbReference>
<keyword evidence="3" id="KW-0349">Heme</keyword>
<dbReference type="InterPro" id="IPR001128">
    <property type="entry name" value="Cyt_P450"/>
</dbReference>
<dbReference type="GO" id="GO:0005506">
    <property type="term" value="F:iron ion binding"/>
    <property type="evidence" value="ECO:0007669"/>
    <property type="project" value="InterPro"/>
</dbReference>
<dbReference type="VEuPathDB" id="VectorBase:LOC119172390"/>
<organism evidence="8 9">
    <name type="scientific">Rhipicephalus microplus</name>
    <name type="common">Cattle tick</name>
    <name type="synonym">Boophilus microplus</name>
    <dbReference type="NCBI Taxonomy" id="6941"/>
    <lineage>
        <taxon>Eukaryota</taxon>
        <taxon>Metazoa</taxon>
        <taxon>Ecdysozoa</taxon>
        <taxon>Arthropoda</taxon>
        <taxon>Chelicerata</taxon>
        <taxon>Arachnida</taxon>
        <taxon>Acari</taxon>
        <taxon>Parasitiformes</taxon>
        <taxon>Ixodida</taxon>
        <taxon>Ixodoidea</taxon>
        <taxon>Ixodidae</taxon>
        <taxon>Rhipicephalinae</taxon>
        <taxon>Rhipicephalus</taxon>
        <taxon>Boophilus</taxon>
    </lineage>
</organism>
<evidence type="ECO:0000256" key="5">
    <source>
        <dbReference type="ARBA" id="ARBA00023002"/>
    </source>
</evidence>
<comment type="caution">
    <text evidence="8">The sequence shown here is derived from an EMBL/GenBank/DDBJ whole genome shotgun (WGS) entry which is preliminary data.</text>
</comment>
<dbReference type="AlphaFoldDB" id="A0A9J6DLC7"/>
<evidence type="ECO:0000256" key="4">
    <source>
        <dbReference type="ARBA" id="ARBA00022723"/>
    </source>
</evidence>
<dbReference type="PANTHER" id="PTHR24279">
    <property type="entry name" value="CYTOCHROME P450"/>
    <property type="match status" value="1"/>
</dbReference>
<keyword evidence="9" id="KW-1185">Reference proteome</keyword>
<dbReference type="Proteomes" id="UP000821866">
    <property type="component" value="Chromosome 6"/>
</dbReference>
<comment type="similarity">
    <text evidence="2">Belongs to the cytochrome P450 family.</text>
</comment>
<reference evidence="8" key="2">
    <citation type="submission" date="2021-09" db="EMBL/GenBank/DDBJ databases">
        <authorList>
            <person name="Jia N."/>
            <person name="Wang J."/>
            <person name="Shi W."/>
            <person name="Du L."/>
            <person name="Sun Y."/>
            <person name="Zhan W."/>
            <person name="Jiang J."/>
            <person name="Wang Q."/>
            <person name="Zhang B."/>
            <person name="Ji P."/>
            <person name="Sakyi L.B."/>
            <person name="Cui X."/>
            <person name="Yuan T."/>
            <person name="Jiang B."/>
            <person name="Yang W."/>
            <person name="Lam T.T.-Y."/>
            <person name="Chang Q."/>
            <person name="Ding S."/>
            <person name="Wang X."/>
            <person name="Zhu J."/>
            <person name="Ruan X."/>
            <person name="Zhao L."/>
            <person name="Wei J."/>
            <person name="Que T."/>
            <person name="Du C."/>
            <person name="Cheng J."/>
            <person name="Dai P."/>
            <person name="Han X."/>
            <person name="Huang E."/>
            <person name="Gao Y."/>
            <person name="Liu J."/>
            <person name="Shao H."/>
            <person name="Ye R."/>
            <person name="Li L."/>
            <person name="Wei W."/>
            <person name="Wang X."/>
            <person name="Wang C."/>
            <person name="Huo Q."/>
            <person name="Li W."/>
            <person name="Guo W."/>
            <person name="Chen H."/>
            <person name="Chen S."/>
            <person name="Zhou L."/>
            <person name="Zhou L."/>
            <person name="Ni X."/>
            <person name="Tian J."/>
            <person name="Zhou Y."/>
            <person name="Sheng Y."/>
            <person name="Liu T."/>
            <person name="Pan Y."/>
            <person name="Xia L."/>
            <person name="Li J."/>
            <person name="Zhao F."/>
            <person name="Cao W."/>
        </authorList>
    </citation>
    <scope>NUCLEOTIDE SEQUENCE</scope>
    <source>
        <strain evidence="8">Rmic-2018</strain>
        <tissue evidence="8">Larvae</tissue>
    </source>
</reference>
<dbReference type="InterPro" id="IPR050479">
    <property type="entry name" value="CYP11_CYP27_families"/>
</dbReference>
<dbReference type="SUPFAM" id="SSF48264">
    <property type="entry name" value="Cytochrome P450"/>
    <property type="match status" value="1"/>
</dbReference>
<keyword evidence="5" id="KW-0560">Oxidoreductase</keyword>
<keyword evidence="7" id="KW-0503">Monooxygenase</keyword>
<dbReference type="Gene3D" id="1.10.630.10">
    <property type="entry name" value="Cytochrome P450"/>
    <property type="match status" value="1"/>
</dbReference>
<evidence type="ECO:0000256" key="3">
    <source>
        <dbReference type="ARBA" id="ARBA00022617"/>
    </source>
</evidence>
<dbReference type="GO" id="GO:0004497">
    <property type="term" value="F:monooxygenase activity"/>
    <property type="evidence" value="ECO:0007669"/>
    <property type="project" value="UniProtKB-KW"/>
</dbReference>
<keyword evidence="4" id="KW-0479">Metal-binding</keyword>
<sequence length="230" mass="26120">MDTILKQRNSETMQRIQEEETCLGANNRGISRQDFYFLGVMLASADTRIGCLADPLLPASDGAAFLQDMNDVFGCLQIFGYRFPYFRYFRTPTWRKFEKSMDAFTLRLFKHIQEAANRLQTRHSDEEYTILEHLLVEKKLGFGEILSFMSDFIMGGADTVSKIHMLLVSMSRPILLSTSIAPSIALKCVGIAGHYDRGSCNEAISFKLHGKCKRNTRSGRVPVRMNRARG</sequence>
<reference evidence="8" key="1">
    <citation type="journal article" date="2020" name="Cell">
        <title>Large-Scale Comparative Analyses of Tick Genomes Elucidate Their Genetic Diversity and Vector Capacities.</title>
        <authorList>
            <consortium name="Tick Genome and Microbiome Consortium (TIGMIC)"/>
            <person name="Jia N."/>
            <person name="Wang J."/>
            <person name="Shi W."/>
            <person name="Du L."/>
            <person name="Sun Y."/>
            <person name="Zhan W."/>
            <person name="Jiang J.F."/>
            <person name="Wang Q."/>
            <person name="Zhang B."/>
            <person name="Ji P."/>
            <person name="Bell-Sakyi L."/>
            <person name="Cui X.M."/>
            <person name="Yuan T.T."/>
            <person name="Jiang B.G."/>
            <person name="Yang W.F."/>
            <person name="Lam T.T."/>
            <person name="Chang Q.C."/>
            <person name="Ding S.J."/>
            <person name="Wang X.J."/>
            <person name="Zhu J.G."/>
            <person name="Ruan X.D."/>
            <person name="Zhao L."/>
            <person name="Wei J.T."/>
            <person name="Ye R.Z."/>
            <person name="Que T.C."/>
            <person name="Du C.H."/>
            <person name="Zhou Y.H."/>
            <person name="Cheng J.X."/>
            <person name="Dai P.F."/>
            <person name="Guo W.B."/>
            <person name="Han X.H."/>
            <person name="Huang E.J."/>
            <person name="Li L.F."/>
            <person name="Wei W."/>
            <person name="Gao Y.C."/>
            <person name="Liu J.Z."/>
            <person name="Shao H.Z."/>
            <person name="Wang X."/>
            <person name="Wang C.C."/>
            <person name="Yang T.C."/>
            <person name="Huo Q.B."/>
            <person name="Li W."/>
            <person name="Chen H.Y."/>
            <person name="Chen S.E."/>
            <person name="Zhou L.G."/>
            <person name="Ni X.B."/>
            <person name="Tian J.H."/>
            <person name="Sheng Y."/>
            <person name="Liu T."/>
            <person name="Pan Y.S."/>
            <person name="Xia L.Y."/>
            <person name="Li J."/>
            <person name="Zhao F."/>
            <person name="Cao W.C."/>
        </authorList>
    </citation>
    <scope>NUCLEOTIDE SEQUENCE</scope>
    <source>
        <strain evidence="8">Rmic-2018</strain>
    </source>
</reference>
<dbReference type="Pfam" id="PF00067">
    <property type="entry name" value="p450"/>
    <property type="match status" value="1"/>
</dbReference>
<evidence type="ECO:0008006" key="10">
    <source>
        <dbReference type="Google" id="ProtNLM"/>
    </source>
</evidence>
<name>A0A9J6DLC7_RHIMP</name>
<keyword evidence="6" id="KW-0408">Iron</keyword>
<evidence type="ECO:0000256" key="1">
    <source>
        <dbReference type="ARBA" id="ARBA00001971"/>
    </source>
</evidence>
<proteinExistence type="inferred from homology"/>
<accession>A0A9J6DLC7</accession>
<gene>
    <name evidence="8" type="ORF">HPB51_005176</name>
</gene>
<evidence type="ECO:0000256" key="6">
    <source>
        <dbReference type="ARBA" id="ARBA00023004"/>
    </source>
</evidence>
<evidence type="ECO:0000313" key="8">
    <source>
        <dbReference type="EMBL" id="KAH8022811.1"/>
    </source>
</evidence>
<protein>
    <recommendedName>
        <fullName evidence="10">Cytochrome</fullName>
    </recommendedName>
</protein>
<dbReference type="InterPro" id="IPR036396">
    <property type="entry name" value="Cyt_P450_sf"/>
</dbReference>
<dbReference type="GO" id="GO:0020037">
    <property type="term" value="F:heme binding"/>
    <property type="evidence" value="ECO:0007669"/>
    <property type="project" value="InterPro"/>
</dbReference>
<dbReference type="PANTHER" id="PTHR24279:SF120">
    <property type="entry name" value="CYTOCHROME P450"/>
    <property type="match status" value="1"/>
</dbReference>